<feature type="compositionally biased region" description="Polar residues" evidence="1">
    <location>
        <begin position="26"/>
        <end position="35"/>
    </location>
</feature>
<proteinExistence type="predicted"/>
<protein>
    <submittedName>
        <fullName evidence="2">Uncharacterized protein</fullName>
    </submittedName>
</protein>
<accession>A0A4P8WLP8</accession>
<feature type="compositionally biased region" description="Basic and acidic residues" evidence="1">
    <location>
        <begin position="37"/>
        <end position="50"/>
    </location>
</feature>
<gene>
    <name evidence="2" type="ORF">FEJ81_17570</name>
</gene>
<dbReference type="OrthoDB" id="177748at2157"/>
<evidence type="ECO:0000313" key="2">
    <source>
        <dbReference type="EMBL" id="QCS44062.1"/>
    </source>
</evidence>
<dbReference type="RefSeq" id="WP_138246510.1">
    <property type="nucleotide sequence ID" value="NZ_CP040330.1"/>
</dbReference>
<evidence type="ECO:0000313" key="3">
    <source>
        <dbReference type="Proteomes" id="UP000302218"/>
    </source>
</evidence>
<organism evidence="2 3">
    <name type="scientific">Natrinema versiforme</name>
    <dbReference type="NCBI Taxonomy" id="88724"/>
    <lineage>
        <taxon>Archaea</taxon>
        <taxon>Methanobacteriati</taxon>
        <taxon>Methanobacteriota</taxon>
        <taxon>Stenosarchaea group</taxon>
        <taxon>Halobacteria</taxon>
        <taxon>Halobacteriales</taxon>
        <taxon>Natrialbaceae</taxon>
        <taxon>Natrinema</taxon>
    </lineage>
</organism>
<dbReference type="AlphaFoldDB" id="A0A4P8WLP8"/>
<dbReference type="EMBL" id="CP040330">
    <property type="protein sequence ID" value="QCS44062.1"/>
    <property type="molecule type" value="Genomic_DNA"/>
</dbReference>
<evidence type="ECO:0000256" key="1">
    <source>
        <dbReference type="SAM" id="MobiDB-lite"/>
    </source>
</evidence>
<dbReference type="KEGG" id="nvr:FEJ81_17570"/>
<feature type="region of interest" description="Disordered" evidence="1">
    <location>
        <begin position="87"/>
        <end position="116"/>
    </location>
</feature>
<dbReference type="Proteomes" id="UP000302218">
    <property type="component" value="Chromosome"/>
</dbReference>
<sequence length="116" mass="13238">MSAEQRGPTPVRSVDDRIRISPHLTPGSNDRTSSPLRRPDAGLDRREPPLSYRIERTRLLARIAALECALETSEHRRQTVIDRYERLLADRDDSSESSPDMSDSRSRSLLAQLIDR</sequence>
<reference evidence="3" key="1">
    <citation type="submission" date="2019-05" db="EMBL/GenBank/DDBJ databases">
        <title>Genome sequence and methylation pattern of the halophilic Archaeon Natrinema versiforme BOL5-4.</title>
        <authorList>
            <person name="DasSarma P."/>
            <person name="Anton B.P."/>
            <person name="DasSarma S.L."/>
            <person name="Martinez F.L."/>
            <person name="Guzman D."/>
            <person name="Roberts R.J."/>
            <person name="DasSarma S."/>
        </authorList>
    </citation>
    <scope>NUCLEOTIDE SEQUENCE [LARGE SCALE GENOMIC DNA]</scope>
    <source>
        <strain evidence="3">BOL5-4</strain>
    </source>
</reference>
<feature type="region of interest" description="Disordered" evidence="1">
    <location>
        <begin position="1"/>
        <end position="50"/>
    </location>
</feature>
<name>A0A4P8WLP8_9EURY</name>
<dbReference type="GeneID" id="40267121"/>